<evidence type="ECO:0000313" key="2">
    <source>
        <dbReference type="EMBL" id="QQA00621.1"/>
    </source>
</evidence>
<evidence type="ECO:0000313" key="3">
    <source>
        <dbReference type="Proteomes" id="UP000595224"/>
    </source>
</evidence>
<dbReference type="RefSeq" id="WP_198442334.1">
    <property type="nucleotide sequence ID" value="NZ_CBCSHE010000014.1"/>
</dbReference>
<feature type="chain" id="PRO_5032858369" description="SLH domain-containing protein" evidence="1">
    <location>
        <begin position="24"/>
        <end position="155"/>
    </location>
</feature>
<keyword evidence="3" id="KW-1185">Reference proteome</keyword>
<proteinExistence type="predicted"/>
<reference evidence="2 3" key="1">
    <citation type="submission" date="2020-11" db="EMBL/GenBank/DDBJ databases">
        <title>Treponema Peruensis nv. sp., first commensal Treponema isolated from human feces.</title>
        <authorList>
            <person name="Belkhou C."/>
            <person name="Raes J."/>
        </authorList>
    </citation>
    <scope>NUCLEOTIDE SEQUENCE [LARGE SCALE GENOMIC DNA]</scope>
    <source>
        <strain evidence="2 3">RCC2812</strain>
    </source>
</reference>
<gene>
    <name evidence="2" type="ORF">IWA51_10175</name>
</gene>
<accession>A0A7T3RCP7</accession>
<dbReference type="AlphaFoldDB" id="A0A7T3RCP7"/>
<evidence type="ECO:0008006" key="4">
    <source>
        <dbReference type="Google" id="ProtNLM"/>
    </source>
</evidence>
<feature type="signal peptide" evidence="1">
    <location>
        <begin position="1"/>
        <end position="23"/>
    </location>
</feature>
<dbReference type="KEGG" id="tper:IWA51_10175"/>
<dbReference type="EMBL" id="CP064936">
    <property type="protein sequence ID" value="QQA00621.1"/>
    <property type="molecule type" value="Genomic_DNA"/>
</dbReference>
<sequence>MKKVIMFISVQILFCLAAFSQSADKVSQLIQSQKVTYGQVSYLSAVSLGLAQNDSTEAEAIDLLRRAGILSNDIPAQKEINYANTAWILVNTFKANGSLWLKMFPSPRYAFKLLKAQGIISSAADPHQIPAGRDILNMFTDGMSFYQQKNAHNME</sequence>
<protein>
    <recommendedName>
        <fullName evidence="4">SLH domain-containing protein</fullName>
    </recommendedName>
</protein>
<name>A0A7T3RCP7_9SPIR</name>
<organism evidence="2 3">
    <name type="scientific">Treponema peruense</name>
    <dbReference type="NCBI Taxonomy" id="2787628"/>
    <lineage>
        <taxon>Bacteria</taxon>
        <taxon>Pseudomonadati</taxon>
        <taxon>Spirochaetota</taxon>
        <taxon>Spirochaetia</taxon>
        <taxon>Spirochaetales</taxon>
        <taxon>Treponemataceae</taxon>
        <taxon>Treponema</taxon>
    </lineage>
</organism>
<evidence type="ECO:0000256" key="1">
    <source>
        <dbReference type="SAM" id="SignalP"/>
    </source>
</evidence>
<keyword evidence="1" id="KW-0732">Signal</keyword>
<dbReference type="Proteomes" id="UP000595224">
    <property type="component" value="Chromosome"/>
</dbReference>